<feature type="compositionally biased region" description="Polar residues" evidence="4">
    <location>
        <begin position="312"/>
        <end position="325"/>
    </location>
</feature>
<dbReference type="GO" id="GO:0042578">
    <property type="term" value="F:phosphoric ester hydrolase activity"/>
    <property type="evidence" value="ECO:0007669"/>
    <property type="project" value="UniProtKB-ARBA"/>
</dbReference>
<keyword evidence="1" id="KW-0964">Secreted</keyword>
<gene>
    <name evidence="6" type="ORF">EBN03_23150</name>
</gene>
<comment type="caution">
    <text evidence="6">The sequence shown here is derived from an EMBL/GenBank/DDBJ whole genome shotgun (WGS) entry which is preliminary data.</text>
</comment>
<dbReference type="Proteomes" id="UP000279275">
    <property type="component" value="Unassembled WGS sequence"/>
</dbReference>
<dbReference type="RefSeq" id="WP_122190197.1">
    <property type="nucleotide sequence ID" value="NZ_RFFH01000011.1"/>
</dbReference>
<organism evidence="6 7">
    <name type="scientific">Nocardia stercoris</name>
    <dbReference type="NCBI Taxonomy" id="2483361"/>
    <lineage>
        <taxon>Bacteria</taxon>
        <taxon>Bacillati</taxon>
        <taxon>Actinomycetota</taxon>
        <taxon>Actinomycetes</taxon>
        <taxon>Mycobacteriales</taxon>
        <taxon>Nocardiaceae</taxon>
        <taxon>Nocardia</taxon>
    </lineage>
</organism>
<protein>
    <submittedName>
        <fullName evidence="6">Acid phosphatase</fullName>
    </submittedName>
</protein>
<evidence type="ECO:0000256" key="4">
    <source>
        <dbReference type="SAM" id="MobiDB-lite"/>
    </source>
</evidence>
<keyword evidence="2" id="KW-0378">Hydrolase</keyword>
<evidence type="ECO:0000256" key="2">
    <source>
        <dbReference type="ARBA" id="ARBA00022801"/>
    </source>
</evidence>
<proteinExistence type="predicted"/>
<evidence type="ECO:0000313" key="7">
    <source>
        <dbReference type="Proteomes" id="UP000279275"/>
    </source>
</evidence>
<name>A0A3M2L2Q5_9NOCA</name>
<dbReference type="Pfam" id="PF04185">
    <property type="entry name" value="Phosphoesterase"/>
    <property type="match status" value="1"/>
</dbReference>
<dbReference type="PANTHER" id="PTHR31956">
    <property type="entry name" value="NON-SPECIFIC PHOSPHOLIPASE C4-RELATED"/>
    <property type="match status" value="1"/>
</dbReference>
<dbReference type="OrthoDB" id="345880at2"/>
<dbReference type="AlphaFoldDB" id="A0A3M2L2Q5"/>
<evidence type="ECO:0000256" key="3">
    <source>
        <dbReference type="ARBA" id="ARBA00023026"/>
    </source>
</evidence>
<dbReference type="PANTHER" id="PTHR31956:SF1">
    <property type="entry name" value="NON-SPECIFIC PHOSPHOLIPASE C1"/>
    <property type="match status" value="1"/>
</dbReference>
<reference evidence="6 7" key="1">
    <citation type="submission" date="2018-10" db="EMBL/GenBank/DDBJ databases">
        <title>Isolation from cow dung.</title>
        <authorList>
            <person name="Ling L."/>
        </authorList>
    </citation>
    <scope>NUCLEOTIDE SEQUENCE [LARGE SCALE GENOMIC DNA]</scope>
    <source>
        <strain evidence="6 7">NEAU-LL90</strain>
    </source>
</reference>
<sequence length="325" mass="34119">MSMVSFSRSGVAGAAAAALTAGTLIGLGAAQNAAATTPPAYDHVVVVMFENHSYSDVIGNSSAPYLNSLATGGANFTQSFGNEHPSQPNYLDIFSGSDQGVTNDNCPQNFTGVANLGADLIDAGKTFTGYSESMPSDGYTGCTSGNYYRKHNPWVDFDNVPATSNLTFASFPHGPTADFSTLPTVSFVTPDICDDMHNCNVSTGDTWARDNLDAYAQWAKSHNSLLIVTFDEDDTSLFVNNHNQIPTIFYGAGVTVGNYPEHIDHYSVLRTIEDMYGLPHDGNAATATPVTDAFGSGPAPTTTTTPPPTTTQGTGSSARCSLSAC</sequence>
<dbReference type="SUPFAM" id="SSF53649">
    <property type="entry name" value="Alkaline phosphatase-like"/>
    <property type="match status" value="1"/>
</dbReference>
<dbReference type="EMBL" id="RFFH01000011">
    <property type="protein sequence ID" value="RMI30125.1"/>
    <property type="molecule type" value="Genomic_DNA"/>
</dbReference>
<dbReference type="InterPro" id="IPR007312">
    <property type="entry name" value="Phosphoesterase"/>
</dbReference>
<keyword evidence="7" id="KW-1185">Reference proteome</keyword>
<feature type="chain" id="PRO_5039194627" evidence="5">
    <location>
        <begin position="18"/>
        <end position="325"/>
    </location>
</feature>
<dbReference type="Gene3D" id="3.40.720.10">
    <property type="entry name" value="Alkaline Phosphatase, subunit A"/>
    <property type="match status" value="1"/>
</dbReference>
<evidence type="ECO:0000256" key="1">
    <source>
        <dbReference type="ARBA" id="ARBA00022525"/>
    </source>
</evidence>
<accession>A0A3M2L2Q5</accession>
<keyword evidence="3" id="KW-0843">Virulence</keyword>
<dbReference type="InterPro" id="IPR017850">
    <property type="entry name" value="Alkaline_phosphatase_core_sf"/>
</dbReference>
<evidence type="ECO:0000256" key="5">
    <source>
        <dbReference type="SAM" id="SignalP"/>
    </source>
</evidence>
<evidence type="ECO:0000313" key="6">
    <source>
        <dbReference type="EMBL" id="RMI30125.1"/>
    </source>
</evidence>
<keyword evidence="5" id="KW-0732">Signal</keyword>
<feature type="region of interest" description="Disordered" evidence="4">
    <location>
        <begin position="287"/>
        <end position="325"/>
    </location>
</feature>
<feature type="signal peptide" evidence="5">
    <location>
        <begin position="1"/>
        <end position="17"/>
    </location>
</feature>